<feature type="domain" description="MOSC" evidence="1">
    <location>
        <begin position="39"/>
        <end position="173"/>
    </location>
</feature>
<gene>
    <name evidence="2" type="ORF">JOC58_000792</name>
</gene>
<reference evidence="2 3" key="1">
    <citation type="submission" date="2023-07" db="EMBL/GenBank/DDBJ databases">
        <title>Genomic Encyclopedia of Type Strains, Phase IV (KMG-IV): sequencing the most valuable type-strain genomes for metagenomic binning, comparative biology and taxonomic classification.</title>
        <authorList>
            <person name="Goeker M."/>
        </authorList>
    </citation>
    <scope>NUCLEOTIDE SEQUENCE [LARGE SCALE GENOMIC DNA]</scope>
    <source>
        <strain evidence="2 3">DSM 22170</strain>
    </source>
</reference>
<protein>
    <submittedName>
        <fullName evidence="2">MOSC domain-containing protein YiiM</fullName>
    </submittedName>
</protein>
<evidence type="ECO:0000313" key="2">
    <source>
        <dbReference type="EMBL" id="MDR6242908.1"/>
    </source>
</evidence>
<dbReference type="InterPro" id="IPR052353">
    <property type="entry name" value="Benzoxazolinone_Detox_Enz"/>
</dbReference>
<dbReference type="PANTHER" id="PTHR30212">
    <property type="entry name" value="PROTEIN YIIM"/>
    <property type="match status" value="1"/>
</dbReference>
<name>A0ABU1IUK2_9BACL</name>
<evidence type="ECO:0000313" key="3">
    <source>
        <dbReference type="Proteomes" id="UP001185028"/>
    </source>
</evidence>
<dbReference type="Proteomes" id="UP001185028">
    <property type="component" value="Unassembled WGS sequence"/>
</dbReference>
<dbReference type="InterPro" id="IPR005163">
    <property type="entry name" value="Tri_helical_YiiM-like"/>
</dbReference>
<dbReference type="Pfam" id="PF03475">
    <property type="entry name" value="YiiM_3-alpha"/>
    <property type="match status" value="1"/>
</dbReference>
<sequence length="222" mass="24512">MNTSIAKDTSSARLLSLNTGLPVHVEWNGKSVYTGFIKTPSSEPLHISAEGIQQDGQGDLKNHGGPDKAACVYSADHYSWWSEQMNRPFEPGAFGENFTVQGLQEQDVCIGDTYRIGTATVQVSQPRQPCFKLAAHLERNEMILRVRDTGYSGFYFRVITPGTIQAGDTFTLLSREGKGTTIAECNRVLYHEKGDTAALRQLLDEPALAKSLHKHLSKRLAD</sequence>
<dbReference type="Gene3D" id="2.40.33.20">
    <property type="entry name" value="PK beta-barrel domain-like"/>
    <property type="match status" value="1"/>
</dbReference>
<dbReference type="Pfam" id="PF03473">
    <property type="entry name" value="MOSC"/>
    <property type="match status" value="1"/>
</dbReference>
<dbReference type="PROSITE" id="PS51340">
    <property type="entry name" value="MOSC"/>
    <property type="match status" value="1"/>
</dbReference>
<dbReference type="SUPFAM" id="SSF50800">
    <property type="entry name" value="PK beta-barrel domain-like"/>
    <property type="match status" value="1"/>
</dbReference>
<keyword evidence="3" id="KW-1185">Reference proteome</keyword>
<evidence type="ECO:0000259" key="1">
    <source>
        <dbReference type="PROSITE" id="PS51340"/>
    </source>
</evidence>
<organism evidence="2 3">
    <name type="scientific">Paenibacillus hunanensis</name>
    <dbReference type="NCBI Taxonomy" id="539262"/>
    <lineage>
        <taxon>Bacteria</taxon>
        <taxon>Bacillati</taxon>
        <taxon>Bacillota</taxon>
        <taxon>Bacilli</taxon>
        <taxon>Bacillales</taxon>
        <taxon>Paenibacillaceae</taxon>
        <taxon>Paenibacillus</taxon>
    </lineage>
</organism>
<accession>A0ABU1IUK2</accession>
<dbReference type="EMBL" id="JAVDQH010000002">
    <property type="protein sequence ID" value="MDR6242908.1"/>
    <property type="molecule type" value="Genomic_DNA"/>
</dbReference>
<dbReference type="InterPro" id="IPR005302">
    <property type="entry name" value="MoCF_Sase_C"/>
</dbReference>
<dbReference type="InterPro" id="IPR011037">
    <property type="entry name" value="Pyrv_Knase-like_insert_dom_sf"/>
</dbReference>
<proteinExistence type="predicted"/>
<dbReference type="PANTHER" id="PTHR30212:SF2">
    <property type="entry name" value="PROTEIN YIIM"/>
    <property type="match status" value="1"/>
</dbReference>
<comment type="caution">
    <text evidence="2">The sequence shown here is derived from an EMBL/GenBank/DDBJ whole genome shotgun (WGS) entry which is preliminary data.</text>
</comment>
<dbReference type="RefSeq" id="WP_188774377.1">
    <property type="nucleotide sequence ID" value="NZ_BMMB01000002.1"/>
</dbReference>